<dbReference type="AlphaFoldDB" id="A0A5C6MEP4"/>
<accession>A0A5C6MEP4</accession>
<evidence type="ECO:0000256" key="1">
    <source>
        <dbReference type="SAM" id="MobiDB-lite"/>
    </source>
</evidence>
<comment type="caution">
    <text evidence="2">The sequence shown here is derived from an EMBL/GenBank/DDBJ whole genome shotgun (WGS) entry which is preliminary data.</text>
</comment>
<evidence type="ECO:0000313" key="3">
    <source>
        <dbReference type="Proteomes" id="UP000324091"/>
    </source>
</evidence>
<dbReference type="Proteomes" id="UP000324091">
    <property type="component" value="Unassembled WGS sequence"/>
</dbReference>
<dbReference type="EMBL" id="RHFK02000843">
    <property type="protein sequence ID" value="TWW53018.1"/>
    <property type="molecule type" value="Genomic_DNA"/>
</dbReference>
<gene>
    <name evidence="2" type="ORF">D4764_0292660</name>
</gene>
<feature type="region of interest" description="Disordered" evidence="1">
    <location>
        <begin position="1"/>
        <end position="29"/>
    </location>
</feature>
<keyword evidence="3" id="KW-1185">Reference proteome</keyword>
<protein>
    <submittedName>
        <fullName evidence="2">Uncharacterized protein</fullName>
    </submittedName>
</protein>
<proteinExistence type="predicted"/>
<feature type="compositionally biased region" description="Acidic residues" evidence="1">
    <location>
        <begin position="13"/>
        <end position="29"/>
    </location>
</feature>
<name>A0A5C6MEP4_9TELE</name>
<organism evidence="2 3">
    <name type="scientific">Takifugu flavidus</name>
    <name type="common">sansaifugu</name>
    <dbReference type="NCBI Taxonomy" id="433684"/>
    <lineage>
        <taxon>Eukaryota</taxon>
        <taxon>Metazoa</taxon>
        <taxon>Chordata</taxon>
        <taxon>Craniata</taxon>
        <taxon>Vertebrata</taxon>
        <taxon>Euteleostomi</taxon>
        <taxon>Actinopterygii</taxon>
        <taxon>Neopterygii</taxon>
        <taxon>Teleostei</taxon>
        <taxon>Neoteleostei</taxon>
        <taxon>Acanthomorphata</taxon>
        <taxon>Eupercaria</taxon>
        <taxon>Tetraodontiformes</taxon>
        <taxon>Tetradontoidea</taxon>
        <taxon>Tetraodontidae</taxon>
        <taxon>Takifugu</taxon>
    </lineage>
</organism>
<reference evidence="2 3" key="1">
    <citation type="submission" date="2019-04" db="EMBL/GenBank/DDBJ databases">
        <title>Chromosome genome assembly for Takifugu flavidus.</title>
        <authorList>
            <person name="Xiao S."/>
        </authorList>
    </citation>
    <scope>NUCLEOTIDE SEQUENCE [LARGE SCALE GENOMIC DNA]</scope>
    <source>
        <strain evidence="2">HTHZ2018</strain>
        <tissue evidence="2">Muscle</tissue>
    </source>
</reference>
<sequence>MDGAGDFKLTPTDQEEEVEEEIGPEDVPPEQTEELIMGRNLLLTSTVLQAPELPPHPDGVTHLDPF</sequence>
<evidence type="ECO:0000313" key="2">
    <source>
        <dbReference type="EMBL" id="TWW53018.1"/>
    </source>
</evidence>